<dbReference type="Gene3D" id="4.10.280.10">
    <property type="entry name" value="Helix-loop-helix DNA-binding domain"/>
    <property type="match status" value="2"/>
</dbReference>
<dbReference type="GO" id="GO:0000978">
    <property type="term" value="F:RNA polymerase II cis-regulatory region sequence-specific DNA binding"/>
    <property type="evidence" value="ECO:0007669"/>
    <property type="project" value="TreeGrafter"/>
</dbReference>
<dbReference type="PANTHER" id="PTHR11534:SF3">
    <property type="entry name" value="MYOGENIC FACTOR 5"/>
    <property type="match status" value="1"/>
</dbReference>
<evidence type="ECO:0000256" key="7">
    <source>
        <dbReference type="ARBA" id="ARBA00023159"/>
    </source>
</evidence>
<evidence type="ECO:0000256" key="5">
    <source>
        <dbReference type="ARBA" id="ARBA00022782"/>
    </source>
</evidence>
<dbReference type="FunFam" id="4.10.280.10:FF:000005">
    <property type="entry name" value="Myogenic factor"/>
    <property type="match status" value="2"/>
</dbReference>
<evidence type="ECO:0000256" key="6">
    <source>
        <dbReference type="ARBA" id="ARBA00023125"/>
    </source>
</evidence>
<dbReference type="InterPro" id="IPR011598">
    <property type="entry name" value="bHLH_dom"/>
</dbReference>
<keyword evidence="8" id="KW-0539">Nucleus</keyword>
<feature type="non-terminal residue" evidence="12">
    <location>
        <position position="1"/>
    </location>
</feature>
<organism evidence="12 13">
    <name type="scientific">Silurus asotus</name>
    <name type="common">Amur catfish</name>
    <name type="synonym">Parasilurus asotus</name>
    <dbReference type="NCBI Taxonomy" id="30991"/>
    <lineage>
        <taxon>Eukaryota</taxon>
        <taxon>Metazoa</taxon>
        <taxon>Chordata</taxon>
        <taxon>Craniata</taxon>
        <taxon>Vertebrata</taxon>
        <taxon>Euteleostomi</taxon>
        <taxon>Actinopterygii</taxon>
        <taxon>Neopterygii</taxon>
        <taxon>Teleostei</taxon>
        <taxon>Ostariophysi</taxon>
        <taxon>Siluriformes</taxon>
        <taxon>Siluridae</taxon>
        <taxon>Silurus</taxon>
    </lineage>
</organism>
<dbReference type="GO" id="GO:0048743">
    <property type="term" value="P:positive regulation of skeletal muscle fiber development"/>
    <property type="evidence" value="ECO:0007669"/>
    <property type="project" value="TreeGrafter"/>
</dbReference>
<dbReference type="Pfam" id="PF00010">
    <property type="entry name" value="HLH"/>
    <property type="match status" value="2"/>
</dbReference>
<dbReference type="Pfam" id="PF01586">
    <property type="entry name" value="Basic"/>
    <property type="match status" value="2"/>
</dbReference>
<dbReference type="Proteomes" id="UP001205998">
    <property type="component" value="Unassembled WGS sequence"/>
</dbReference>
<evidence type="ECO:0000256" key="10">
    <source>
        <dbReference type="SAM" id="MobiDB-lite"/>
    </source>
</evidence>
<proteinExistence type="predicted"/>
<gene>
    <name evidence="12" type="ORF">C0J50_14433</name>
</gene>
<evidence type="ECO:0000259" key="11">
    <source>
        <dbReference type="PROSITE" id="PS50888"/>
    </source>
</evidence>
<evidence type="ECO:0000256" key="8">
    <source>
        <dbReference type="ARBA" id="ARBA00023242"/>
    </source>
</evidence>
<dbReference type="InterPro" id="IPR039704">
    <property type="entry name" value="Myogenic_factor"/>
</dbReference>
<dbReference type="EMBL" id="MU551538">
    <property type="protein sequence ID" value="KAI5626030.1"/>
    <property type="molecule type" value="Genomic_DNA"/>
</dbReference>
<keyword evidence="7" id="KW-0010">Activator</keyword>
<dbReference type="PANTHER" id="PTHR11534">
    <property type="entry name" value="MYOGENIC FACTOR"/>
    <property type="match status" value="1"/>
</dbReference>
<comment type="subcellular location">
    <subcellularLocation>
        <location evidence="1">Nucleus</location>
    </subcellularLocation>
</comment>
<evidence type="ECO:0000256" key="3">
    <source>
        <dbReference type="ARBA" id="ARBA00022473"/>
    </source>
</evidence>
<dbReference type="GO" id="GO:0046983">
    <property type="term" value="F:protein dimerization activity"/>
    <property type="evidence" value="ECO:0007669"/>
    <property type="project" value="InterPro"/>
</dbReference>
<feature type="compositionally biased region" description="Low complexity" evidence="10">
    <location>
        <begin position="313"/>
        <end position="334"/>
    </location>
</feature>
<reference evidence="12" key="1">
    <citation type="submission" date="2018-07" db="EMBL/GenBank/DDBJ databases">
        <title>Comparative genomics of catfishes provides insights into carnivory and benthic adaptation.</title>
        <authorList>
            <person name="Zhang Y."/>
            <person name="Wang D."/>
            <person name="Peng Z."/>
            <person name="Zheng S."/>
            <person name="Shao F."/>
            <person name="Tao W."/>
        </authorList>
    </citation>
    <scope>NUCLEOTIDE SEQUENCE</scope>
    <source>
        <strain evidence="12">Chongqing</strain>
    </source>
</reference>
<dbReference type="InterPro" id="IPR036638">
    <property type="entry name" value="HLH_DNA-bd_sf"/>
</dbReference>
<dbReference type="AlphaFoldDB" id="A0AAD5B205"/>
<evidence type="ECO:0000256" key="2">
    <source>
        <dbReference type="ARBA" id="ARBA00011571"/>
    </source>
</evidence>
<evidence type="ECO:0000256" key="1">
    <source>
        <dbReference type="ARBA" id="ARBA00004123"/>
    </source>
</evidence>
<dbReference type="PROSITE" id="PS50888">
    <property type="entry name" value="BHLH"/>
    <property type="match status" value="2"/>
</dbReference>
<dbReference type="SMART" id="SM00353">
    <property type="entry name" value="HLH"/>
    <property type="match status" value="2"/>
</dbReference>
<dbReference type="GO" id="GO:0000981">
    <property type="term" value="F:DNA-binding transcription factor activity, RNA polymerase II-specific"/>
    <property type="evidence" value="ECO:0007669"/>
    <property type="project" value="TreeGrafter"/>
</dbReference>
<dbReference type="GO" id="GO:0035914">
    <property type="term" value="P:skeletal muscle cell differentiation"/>
    <property type="evidence" value="ECO:0007669"/>
    <property type="project" value="TreeGrafter"/>
</dbReference>
<evidence type="ECO:0000313" key="13">
    <source>
        <dbReference type="Proteomes" id="UP001205998"/>
    </source>
</evidence>
<accession>A0AAD5B205</accession>
<keyword evidence="3" id="KW-0217">Developmental protein</keyword>
<keyword evidence="4" id="KW-0517">Myogenesis</keyword>
<comment type="caution">
    <text evidence="12">The sequence shown here is derived from an EMBL/GenBank/DDBJ whole genome shotgun (WGS) entry which is preliminary data.</text>
</comment>
<dbReference type="GO" id="GO:0005634">
    <property type="term" value="C:nucleus"/>
    <property type="evidence" value="ECO:0007669"/>
    <property type="project" value="UniProtKB-SubCell"/>
</dbReference>
<feature type="region of interest" description="Disordered" evidence="10">
    <location>
        <begin position="311"/>
        <end position="334"/>
    </location>
</feature>
<dbReference type="InterPro" id="IPR002546">
    <property type="entry name" value="MyoD_N"/>
</dbReference>
<protein>
    <recommendedName>
        <fullName evidence="9">Myogenic factor 5</fullName>
    </recommendedName>
</protein>
<feature type="domain" description="BHLH" evidence="11">
    <location>
        <begin position="249"/>
        <end position="300"/>
    </location>
</feature>
<sequence length="334" mass="38494">MMDLFETNTYLFNDLRYLEADHGALQHLDMPEVSPLYQEDESSESQNLQDDEEEHVFVPKALKPHCDGQCLIWACKICKRKSGPTDRRKAATLRERRRLKKINEAFEALKRKTVPNPNQRLPKVEILRSAISYIEKLQDLLHNLDEQERLSEDGGIHQNPREHNVCNGEYRWKSTWQGNSDHSSAESSQQREEMFQNKIYKNACDEIMGKVDASADEDEHVRAPGGLHEAGSCLQWACKACKRKSSSVDRRRAATMRERRRLKKVNHAFEALRRCTSANPSQRLPKVEILRNAINYIESLQELLRERVENYYSQESSSEPASPSSSSTCSDSTV</sequence>
<keyword evidence="6" id="KW-0238">DNA-binding</keyword>
<dbReference type="GO" id="GO:0045663">
    <property type="term" value="P:positive regulation of myoblast differentiation"/>
    <property type="evidence" value="ECO:0007669"/>
    <property type="project" value="TreeGrafter"/>
</dbReference>
<name>A0AAD5B205_SILAS</name>
<keyword evidence="13" id="KW-1185">Reference proteome</keyword>
<evidence type="ECO:0000256" key="4">
    <source>
        <dbReference type="ARBA" id="ARBA00022541"/>
    </source>
</evidence>
<dbReference type="SMART" id="SM00520">
    <property type="entry name" value="BASIC"/>
    <property type="match status" value="2"/>
</dbReference>
<evidence type="ECO:0000256" key="9">
    <source>
        <dbReference type="ARBA" id="ARBA00039260"/>
    </source>
</evidence>
<keyword evidence="5" id="KW-0221">Differentiation</keyword>
<dbReference type="SUPFAM" id="SSF47459">
    <property type="entry name" value="HLH, helix-loop-helix DNA-binding domain"/>
    <property type="match status" value="2"/>
</dbReference>
<evidence type="ECO:0000313" key="12">
    <source>
        <dbReference type="EMBL" id="KAI5626030.1"/>
    </source>
</evidence>
<feature type="domain" description="BHLH" evidence="11">
    <location>
        <begin position="86"/>
        <end position="137"/>
    </location>
</feature>
<comment type="subunit">
    <text evidence="2">Efficient DNA binding requires dimerization with another bHLH protein.</text>
</comment>